<comment type="similarity">
    <text evidence="3">Belongs to the DegT/DnrJ/EryC1 family.</text>
</comment>
<dbReference type="CDD" id="cd00616">
    <property type="entry name" value="AHBA_syn"/>
    <property type="match status" value="1"/>
</dbReference>
<protein>
    <submittedName>
        <fullName evidence="4">UDP-4-amino-4-deoxy-L-arabinose--oxoglutarate aminotransferase</fullName>
        <ecNumber evidence="4">2.6.1.87</ecNumber>
    </submittedName>
</protein>
<evidence type="ECO:0000256" key="1">
    <source>
        <dbReference type="PIRSR" id="PIRSR000390-1"/>
    </source>
</evidence>
<dbReference type="InterPro" id="IPR015421">
    <property type="entry name" value="PyrdxlP-dep_Trfase_major"/>
</dbReference>
<dbReference type="Pfam" id="PF01041">
    <property type="entry name" value="DegT_DnrJ_EryC1"/>
    <property type="match status" value="1"/>
</dbReference>
<dbReference type="Gene3D" id="3.90.1150.10">
    <property type="entry name" value="Aspartate Aminotransferase, domain 1"/>
    <property type="match status" value="1"/>
</dbReference>
<dbReference type="InterPro" id="IPR015422">
    <property type="entry name" value="PyrdxlP-dep_Trfase_small"/>
</dbReference>
<evidence type="ECO:0000256" key="3">
    <source>
        <dbReference type="RuleBase" id="RU004508"/>
    </source>
</evidence>
<feature type="active site" description="Proton acceptor" evidence="1">
    <location>
        <position position="186"/>
    </location>
</feature>
<dbReference type="Proteomes" id="UP000485484">
    <property type="component" value="Unassembled WGS sequence"/>
</dbReference>
<dbReference type="SUPFAM" id="SSF53383">
    <property type="entry name" value="PLP-dependent transferases"/>
    <property type="match status" value="1"/>
</dbReference>
<keyword evidence="2 3" id="KW-0663">Pyridoxal phosphate</keyword>
<dbReference type="EC" id="2.6.1.87" evidence="4"/>
<sequence>MPGIEVFDQREEELVLDIIRRRMIYRYTYNDTNYQQSYCYRFETAFNQYLGSRYSLAVSSGTAALRCALAALGVKPGDEVIVPAYTFIATLEAVLDAGAKPVLAEINDTLNLDPAALEALVTPRTVGIIPVHMLGAAAEMKEILAFARGRKLFVLEDACQAVGARYGGQAVGTLAEMGTFSFDSVKLLTCCEGGLVVTKDPEFYRRADRYHDHGHIHNLSLPRGREPKEGAGFNYRISEIHAAIGLAQLQKLPDMLENLHRNKNRIKNGLKLPEGFSFRRLADPHDNATFLAVLAPDGTRAEAVRKEMAKGGVAPAVLNYWHFEVNRELAGGSYPKTEALLDRAIVLPINVRMEPVQLEKIGAVFQAALDTVG</sequence>
<keyword evidence="4" id="KW-0808">Transferase</keyword>
<dbReference type="AlphaFoldDB" id="A0A1V5MJ28"/>
<dbReference type="Gene3D" id="3.40.640.10">
    <property type="entry name" value="Type I PLP-dependent aspartate aminotransferase-like (Major domain)"/>
    <property type="match status" value="1"/>
</dbReference>
<dbReference type="EMBL" id="MWAK01000035">
    <property type="protein sequence ID" value="OPZ93254.1"/>
    <property type="molecule type" value="Genomic_DNA"/>
</dbReference>
<comment type="caution">
    <text evidence="4">The sequence shown here is derived from an EMBL/GenBank/DDBJ whole genome shotgun (WGS) entry which is preliminary data.</text>
</comment>
<dbReference type="PANTHER" id="PTHR30244:SF34">
    <property type="entry name" value="DTDP-4-AMINO-4,6-DIDEOXYGALACTOSE TRANSAMINASE"/>
    <property type="match status" value="1"/>
</dbReference>
<name>A0A1V5MJ28_UNCT6</name>
<proteinExistence type="inferred from homology"/>
<accession>A0A1V5MJ28</accession>
<evidence type="ECO:0000256" key="2">
    <source>
        <dbReference type="PIRSR" id="PIRSR000390-2"/>
    </source>
</evidence>
<keyword evidence="4" id="KW-0032">Aminotransferase</keyword>
<dbReference type="GO" id="GO:0000271">
    <property type="term" value="P:polysaccharide biosynthetic process"/>
    <property type="evidence" value="ECO:0007669"/>
    <property type="project" value="TreeGrafter"/>
</dbReference>
<evidence type="ECO:0000313" key="4">
    <source>
        <dbReference type="EMBL" id="OPZ93254.1"/>
    </source>
</evidence>
<gene>
    <name evidence="4" type="primary">arnB_2</name>
    <name evidence="4" type="ORF">BWY73_00417</name>
</gene>
<dbReference type="PIRSF" id="PIRSF000390">
    <property type="entry name" value="PLP_StrS"/>
    <property type="match status" value="1"/>
</dbReference>
<dbReference type="PANTHER" id="PTHR30244">
    <property type="entry name" value="TRANSAMINASE"/>
    <property type="match status" value="1"/>
</dbReference>
<dbReference type="GO" id="GO:0099620">
    <property type="term" value="F:UDP-4-amino-4-deoxy-L-arabinose aminotransferase"/>
    <property type="evidence" value="ECO:0007669"/>
    <property type="project" value="UniProtKB-EC"/>
</dbReference>
<dbReference type="InterPro" id="IPR000653">
    <property type="entry name" value="DegT/StrS_aminotransferase"/>
</dbReference>
<dbReference type="GO" id="GO:0030170">
    <property type="term" value="F:pyridoxal phosphate binding"/>
    <property type="evidence" value="ECO:0007669"/>
    <property type="project" value="TreeGrafter"/>
</dbReference>
<feature type="modified residue" description="N6-(pyridoxal phosphate)lysine" evidence="2">
    <location>
        <position position="186"/>
    </location>
</feature>
<dbReference type="InterPro" id="IPR015424">
    <property type="entry name" value="PyrdxlP-dep_Trfase"/>
</dbReference>
<reference evidence="4" key="1">
    <citation type="submission" date="2017-02" db="EMBL/GenBank/DDBJ databases">
        <title>Delving into the versatile metabolic prowess of the omnipresent phylum Bacteroidetes.</title>
        <authorList>
            <person name="Nobu M.K."/>
            <person name="Mei R."/>
            <person name="Narihiro T."/>
            <person name="Kuroda K."/>
            <person name="Liu W.-T."/>
        </authorList>
    </citation>
    <scope>NUCLEOTIDE SEQUENCE</scope>
    <source>
        <strain evidence="4">ADurb.Bin417</strain>
    </source>
</reference>
<organism evidence="4">
    <name type="scientific">candidate division TA06 bacterium ADurb.Bin417</name>
    <dbReference type="NCBI Taxonomy" id="1852828"/>
    <lineage>
        <taxon>Bacteria</taxon>
        <taxon>Bacteria division TA06</taxon>
    </lineage>
</organism>